<feature type="compositionally biased region" description="Polar residues" evidence="1">
    <location>
        <begin position="417"/>
        <end position="435"/>
    </location>
</feature>
<name>A0A2G8KVH0_STIJA</name>
<feature type="region of interest" description="Disordered" evidence="1">
    <location>
        <begin position="148"/>
        <end position="224"/>
    </location>
</feature>
<feature type="region of interest" description="Disordered" evidence="1">
    <location>
        <begin position="81"/>
        <end position="114"/>
    </location>
</feature>
<feature type="compositionally biased region" description="Polar residues" evidence="1">
    <location>
        <begin position="201"/>
        <end position="224"/>
    </location>
</feature>
<dbReference type="EMBL" id="MRZV01000348">
    <property type="protein sequence ID" value="PIK51991.1"/>
    <property type="molecule type" value="Genomic_DNA"/>
</dbReference>
<feature type="domain" description="BEN" evidence="2">
    <location>
        <begin position="461"/>
        <end position="539"/>
    </location>
</feature>
<dbReference type="OrthoDB" id="10072130at2759"/>
<feature type="compositionally biased region" description="Basic and acidic residues" evidence="1">
    <location>
        <begin position="309"/>
        <end position="321"/>
    </location>
</feature>
<comment type="caution">
    <text evidence="3">The sequence shown here is derived from an EMBL/GenBank/DDBJ whole genome shotgun (WGS) entry which is preliminary data.</text>
</comment>
<dbReference type="SMART" id="SM01025">
    <property type="entry name" value="BEN"/>
    <property type="match status" value="1"/>
</dbReference>
<evidence type="ECO:0000256" key="1">
    <source>
        <dbReference type="SAM" id="MobiDB-lite"/>
    </source>
</evidence>
<gene>
    <name evidence="3" type="ORF">BSL78_11139</name>
</gene>
<proteinExistence type="predicted"/>
<dbReference type="AlphaFoldDB" id="A0A2G8KVH0"/>
<evidence type="ECO:0000313" key="4">
    <source>
        <dbReference type="Proteomes" id="UP000230750"/>
    </source>
</evidence>
<organism evidence="3 4">
    <name type="scientific">Stichopus japonicus</name>
    <name type="common">Sea cucumber</name>
    <dbReference type="NCBI Taxonomy" id="307972"/>
    <lineage>
        <taxon>Eukaryota</taxon>
        <taxon>Metazoa</taxon>
        <taxon>Echinodermata</taxon>
        <taxon>Eleutherozoa</taxon>
        <taxon>Echinozoa</taxon>
        <taxon>Holothuroidea</taxon>
        <taxon>Aspidochirotacea</taxon>
        <taxon>Aspidochirotida</taxon>
        <taxon>Stichopodidae</taxon>
        <taxon>Apostichopus</taxon>
    </lineage>
</organism>
<evidence type="ECO:0000259" key="2">
    <source>
        <dbReference type="SMART" id="SM01025"/>
    </source>
</evidence>
<evidence type="ECO:0000313" key="3">
    <source>
        <dbReference type="EMBL" id="PIK51991.1"/>
    </source>
</evidence>
<feature type="compositionally biased region" description="Basic and acidic residues" evidence="1">
    <location>
        <begin position="92"/>
        <end position="107"/>
    </location>
</feature>
<reference evidence="3 4" key="1">
    <citation type="journal article" date="2017" name="PLoS Biol.">
        <title>The sea cucumber genome provides insights into morphological evolution and visceral regeneration.</title>
        <authorList>
            <person name="Zhang X."/>
            <person name="Sun L."/>
            <person name="Yuan J."/>
            <person name="Sun Y."/>
            <person name="Gao Y."/>
            <person name="Zhang L."/>
            <person name="Li S."/>
            <person name="Dai H."/>
            <person name="Hamel J.F."/>
            <person name="Liu C."/>
            <person name="Yu Y."/>
            <person name="Liu S."/>
            <person name="Lin W."/>
            <person name="Guo K."/>
            <person name="Jin S."/>
            <person name="Xu P."/>
            <person name="Storey K.B."/>
            <person name="Huan P."/>
            <person name="Zhang T."/>
            <person name="Zhou Y."/>
            <person name="Zhang J."/>
            <person name="Lin C."/>
            <person name="Li X."/>
            <person name="Xing L."/>
            <person name="Huo D."/>
            <person name="Sun M."/>
            <person name="Wang L."/>
            <person name="Mercier A."/>
            <person name="Li F."/>
            <person name="Yang H."/>
            <person name="Xiang J."/>
        </authorList>
    </citation>
    <scope>NUCLEOTIDE SEQUENCE [LARGE SCALE GENOMIC DNA]</scope>
    <source>
        <strain evidence="3">Shaxun</strain>
        <tissue evidence="3">Muscle</tissue>
    </source>
</reference>
<protein>
    <recommendedName>
        <fullName evidence="2">BEN domain-containing protein</fullName>
    </recommendedName>
</protein>
<keyword evidence="4" id="KW-1185">Reference proteome</keyword>
<dbReference type="Proteomes" id="UP000230750">
    <property type="component" value="Unassembled WGS sequence"/>
</dbReference>
<feature type="region of interest" description="Disordered" evidence="1">
    <location>
        <begin position="298"/>
        <end position="328"/>
    </location>
</feature>
<accession>A0A2G8KVH0</accession>
<feature type="region of interest" description="Disordered" evidence="1">
    <location>
        <begin position="388"/>
        <end position="439"/>
    </location>
</feature>
<sequence length="558" mass="62822">MTAVGSTAVIRTQQVLTLRGTPSIASTIISSTAPPLASSSAVSASVVSNTESKQKNIDDNPDPVIKIEIDDPSDPEAYITIMNTGTPPPRTSDQHSSENFHHSERLTKSVSPQLMSSSYDTYARPEKDAKGRAVQQFRLNKAIGKITNMRSQGQAARAPRKPSVVFHRPSSNSTPIPFRVRHEPSFAKTPQQEGRKPGHSLHSQSNGRNSNQFKARSTGRPSQRTLQMMRAARNAQLRSLMRNGLHKLHPTALSNGRVVNAMTNNRRRLTTRLQRHEMVSPLYYQSDLDEDDFLTELEIDPPDNYGVSEELRPSPEERQETPDNVGENGELLRDMFQEMMKEMRRFSQHMETIQGQLQLIVEQMPSFVQQQRSAIEVRHLTTNGHTQHMEVSSPLSNDDHSPDTVDDTDDNATENNQESPLGSTRESMETPTLGTPESDALIREVLDDVRWDQMTPYAGAPRLAIALARYCIFGTKVLMESSVTGRNSKNPLNNLAMKKIKELLREKYGSRCNQLEFEMVWKTSRESISQLCKRLRRKFQMTGRVGGGQEDFILDCRQ</sequence>
<dbReference type="InterPro" id="IPR018379">
    <property type="entry name" value="BEN_domain"/>
</dbReference>
<dbReference type="GO" id="GO:0003677">
    <property type="term" value="F:DNA binding"/>
    <property type="evidence" value="ECO:0007669"/>
    <property type="project" value="InterPro"/>
</dbReference>